<dbReference type="EMBL" id="KV454290">
    <property type="protein sequence ID" value="ODQ75360.1"/>
    <property type="molecule type" value="Genomic_DNA"/>
</dbReference>
<sequence>MFVRRLFHRLRTSSKSESRRSIKAVRRISRRSTTVGDQDVVRPEDMQILMNRPAGVRMSPTATRQYGEAKLEEHLEPADITVYKEGCNLIVEDAEGEVLTVINSETGEGTPWMSDEGRRTDAFGCLVDDEIIMKNGEGKAIRRYSINTDLPAGHEKNRDRSLSWKRSPPQSRSRRSHVDDEEETPAERNRRLAALKVSDRPDENLIS</sequence>
<dbReference type="Pfam" id="PF08619">
    <property type="entry name" value="Nha1_C"/>
    <property type="match status" value="1"/>
</dbReference>
<proteinExistence type="predicted"/>
<organism evidence="3 4">
    <name type="scientific">Lipomyces starkeyi NRRL Y-11557</name>
    <dbReference type="NCBI Taxonomy" id="675824"/>
    <lineage>
        <taxon>Eukaryota</taxon>
        <taxon>Fungi</taxon>
        <taxon>Dikarya</taxon>
        <taxon>Ascomycota</taxon>
        <taxon>Saccharomycotina</taxon>
        <taxon>Lipomycetes</taxon>
        <taxon>Lipomycetales</taxon>
        <taxon>Lipomycetaceae</taxon>
        <taxon>Lipomyces</taxon>
    </lineage>
</organism>
<gene>
    <name evidence="3" type="ORF">LIPSTDRAFT_808</name>
</gene>
<dbReference type="GO" id="GO:0015385">
    <property type="term" value="F:sodium:proton antiporter activity"/>
    <property type="evidence" value="ECO:0007669"/>
    <property type="project" value="InterPro"/>
</dbReference>
<feature type="domain" description="Alkali metal cation/H+ antiporter Nha1 C-terminal" evidence="2">
    <location>
        <begin position="33"/>
        <end position="108"/>
    </location>
</feature>
<evidence type="ECO:0000256" key="1">
    <source>
        <dbReference type="SAM" id="MobiDB-lite"/>
    </source>
</evidence>
<feature type="region of interest" description="Disordered" evidence="1">
    <location>
        <begin position="150"/>
        <end position="207"/>
    </location>
</feature>
<accession>A0A1E3QCL4</accession>
<feature type="compositionally biased region" description="Basic and acidic residues" evidence="1">
    <location>
        <begin position="152"/>
        <end position="162"/>
    </location>
</feature>
<keyword evidence="4" id="KW-1185">Reference proteome</keyword>
<name>A0A1E3QCL4_LIPST</name>
<feature type="compositionally biased region" description="Basic and acidic residues" evidence="1">
    <location>
        <begin position="197"/>
        <end position="207"/>
    </location>
</feature>
<dbReference type="Proteomes" id="UP000094385">
    <property type="component" value="Unassembled WGS sequence"/>
</dbReference>
<evidence type="ECO:0000259" key="2">
    <source>
        <dbReference type="Pfam" id="PF08619"/>
    </source>
</evidence>
<protein>
    <recommendedName>
        <fullName evidence="2">Alkali metal cation/H+ antiporter Nha1 C-terminal domain-containing protein</fullName>
    </recommendedName>
</protein>
<evidence type="ECO:0000313" key="3">
    <source>
        <dbReference type="EMBL" id="ODQ75360.1"/>
    </source>
</evidence>
<dbReference type="InterPro" id="IPR013928">
    <property type="entry name" value="Cation/H_antiporter_C"/>
</dbReference>
<dbReference type="AlphaFoldDB" id="A0A1E3QCL4"/>
<reference evidence="3 4" key="1">
    <citation type="journal article" date="2016" name="Proc. Natl. Acad. Sci. U.S.A.">
        <title>Comparative genomics of biotechnologically important yeasts.</title>
        <authorList>
            <person name="Riley R."/>
            <person name="Haridas S."/>
            <person name="Wolfe K.H."/>
            <person name="Lopes M.R."/>
            <person name="Hittinger C.T."/>
            <person name="Goeker M."/>
            <person name="Salamov A.A."/>
            <person name="Wisecaver J.H."/>
            <person name="Long T.M."/>
            <person name="Calvey C.H."/>
            <person name="Aerts A.L."/>
            <person name="Barry K.W."/>
            <person name="Choi C."/>
            <person name="Clum A."/>
            <person name="Coughlan A.Y."/>
            <person name="Deshpande S."/>
            <person name="Douglass A.P."/>
            <person name="Hanson S.J."/>
            <person name="Klenk H.-P."/>
            <person name="LaButti K.M."/>
            <person name="Lapidus A."/>
            <person name="Lindquist E.A."/>
            <person name="Lipzen A.M."/>
            <person name="Meier-Kolthoff J.P."/>
            <person name="Ohm R.A."/>
            <person name="Otillar R.P."/>
            <person name="Pangilinan J.L."/>
            <person name="Peng Y."/>
            <person name="Rokas A."/>
            <person name="Rosa C.A."/>
            <person name="Scheuner C."/>
            <person name="Sibirny A.A."/>
            <person name="Slot J.C."/>
            <person name="Stielow J.B."/>
            <person name="Sun H."/>
            <person name="Kurtzman C.P."/>
            <person name="Blackwell M."/>
            <person name="Grigoriev I.V."/>
            <person name="Jeffries T.W."/>
        </authorList>
    </citation>
    <scope>NUCLEOTIDE SEQUENCE [LARGE SCALE GENOMIC DNA]</scope>
    <source>
        <strain evidence="3 4">NRRL Y-11557</strain>
    </source>
</reference>
<evidence type="ECO:0000313" key="4">
    <source>
        <dbReference type="Proteomes" id="UP000094385"/>
    </source>
</evidence>
<dbReference type="GO" id="GO:0016020">
    <property type="term" value="C:membrane"/>
    <property type="evidence" value="ECO:0007669"/>
    <property type="project" value="InterPro"/>
</dbReference>